<dbReference type="STRING" id="1209962.L0P7T8"/>
<organism evidence="7">
    <name type="scientific">Pneumocystis jirovecii</name>
    <name type="common">Human pneumocystis pneumonia agent</name>
    <dbReference type="NCBI Taxonomy" id="42068"/>
    <lineage>
        <taxon>Eukaryota</taxon>
        <taxon>Fungi</taxon>
        <taxon>Dikarya</taxon>
        <taxon>Ascomycota</taxon>
        <taxon>Taphrinomycotina</taxon>
        <taxon>Pneumocystomycetes</taxon>
        <taxon>Pneumocystaceae</taxon>
        <taxon>Pneumocystis</taxon>
    </lineage>
</organism>
<evidence type="ECO:0000313" key="6">
    <source>
        <dbReference type="EMBL" id="CCJ28446.1"/>
    </source>
</evidence>
<evidence type="ECO:0000256" key="2">
    <source>
        <dbReference type="ARBA" id="ARBA00022737"/>
    </source>
</evidence>
<evidence type="ECO:0000256" key="3">
    <source>
        <dbReference type="ARBA" id="ARBA00038366"/>
    </source>
</evidence>
<feature type="repeat" description="WD" evidence="4">
    <location>
        <begin position="488"/>
        <end position="529"/>
    </location>
</feature>
<dbReference type="Pfam" id="PF00400">
    <property type="entry name" value="WD40"/>
    <property type="match status" value="6"/>
</dbReference>
<dbReference type="InterPro" id="IPR015943">
    <property type="entry name" value="WD40/YVTN_repeat-like_dom_sf"/>
</dbReference>
<dbReference type="FunFam" id="2.130.10.10:FF:000167">
    <property type="entry name" value="Actin-interacting protein 1"/>
    <property type="match status" value="1"/>
</dbReference>
<dbReference type="PROSITE" id="PS50082">
    <property type="entry name" value="WD_REPEATS_2"/>
    <property type="match status" value="5"/>
</dbReference>
<dbReference type="Gene3D" id="2.130.10.10">
    <property type="entry name" value="YVTN repeat-like/Quinoprotein amine dehydrogenase"/>
    <property type="match status" value="2"/>
</dbReference>
<dbReference type="GO" id="GO:0030042">
    <property type="term" value="P:actin filament depolymerization"/>
    <property type="evidence" value="ECO:0007669"/>
    <property type="project" value="TreeGrafter"/>
</dbReference>
<keyword evidence="2" id="KW-0677">Repeat</keyword>
<dbReference type="FunCoup" id="L0P7T8">
    <property type="interactions" value="207"/>
</dbReference>
<comment type="caution">
    <text evidence="6">The sequence shown here is derived from an EMBL/GenBank/DDBJ whole genome shotgun (WGS) entry which is preliminary data.</text>
</comment>
<evidence type="ECO:0000259" key="5">
    <source>
        <dbReference type="Pfam" id="PF12894"/>
    </source>
</evidence>
<dbReference type="InterPro" id="IPR001680">
    <property type="entry name" value="WD40_rpt"/>
</dbReference>
<dbReference type="SUPFAM" id="SSF50998">
    <property type="entry name" value="Quinoprotein alcohol dehydrogenase-like"/>
    <property type="match status" value="1"/>
</dbReference>
<dbReference type="GO" id="GO:0051015">
    <property type="term" value="F:actin filament binding"/>
    <property type="evidence" value="ECO:0007669"/>
    <property type="project" value="TreeGrafter"/>
</dbReference>
<proteinExistence type="inferred from homology"/>
<feature type="repeat" description="WD" evidence="4">
    <location>
        <begin position="231"/>
        <end position="272"/>
    </location>
</feature>
<name>L0P7T8_PNEJI</name>
<dbReference type="PROSITE" id="PS00678">
    <property type="entry name" value="WD_REPEATS_1"/>
    <property type="match status" value="1"/>
</dbReference>
<dbReference type="PANTHER" id="PTHR19856:SF0">
    <property type="entry name" value="WD REPEAT-CONTAINING PROTEIN 1"/>
    <property type="match status" value="1"/>
</dbReference>
<dbReference type="Proteomes" id="UP000010422">
    <property type="component" value="Unassembled WGS sequence"/>
</dbReference>
<feature type="repeat" description="WD" evidence="4">
    <location>
        <begin position="186"/>
        <end position="227"/>
    </location>
</feature>
<dbReference type="InterPro" id="IPR024977">
    <property type="entry name" value="Apc4-like_WD40_dom"/>
</dbReference>
<dbReference type="VEuPathDB" id="FungiDB:PNEJI1_002773-RB"/>
<feature type="repeat" description="WD" evidence="4">
    <location>
        <begin position="54"/>
        <end position="86"/>
    </location>
</feature>
<dbReference type="Pfam" id="PF12894">
    <property type="entry name" value="ANAPC4_WD40"/>
    <property type="match status" value="1"/>
</dbReference>
<dbReference type="InterPro" id="IPR011047">
    <property type="entry name" value="Quinoprotein_ADH-like_sf"/>
</dbReference>
<dbReference type="InterPro" id="IPR019775">
    <property type="entry name" value="WD40_repeat_CS"/>
</dbReference>
<gene>
    <name evidence="6" type="ORF">PNEJI1_002773-RB</name>
</gene>
<comment type="similarity">
    <text evidence="3">Belongs to the WD repeat AIP1 family.</text>
</comment>
<dbReference type="AlphaFoldDB" id="L0P7T8"/>
<evidence type="ECO:0000256" key="4">
    <source>
        <dbReference type="PROSITE-ProRule" id="PRU00221"/>
    </source>
</evidence>
<dbReference type="PANTHER" id="PTHR19856">
    <property type="entry name" value="WD-REPEATCONTAINING PROTEIN WDR1"/>
    <property type="match status" value="1"/>
</dbReference>
<feature type="repeat" description="WD" evidence="4">
    <location>
        <begin position="319"/>
        <end position="355"/>
    </location>
</feature>
<evidence type="ECO:0000256" key="1">
    <source>
        <dbReference type="ARBA" id="ARBA00022574"/>
    </source>
</evidence>
<dbReference type="InParanoid" id="L0P7T8"/>
<sequence>MLIEKVSIWSPLPSTTRASPVHLSSHPDGTKIAYASNKSIYLRSIDNPVDTVQYRGHLAQTTVAKFSPSGYYVASGDSQGNVRVWSCVGEENVLKLEKKVISGRINDLTWDSESKRIIAVGDGQERFGHAFTFDTGNSVGEVISGHSEIANAVSIRHQRPYRAVTVSDDTSVVFYHGPPFLYHSISRSHKKYVYDVSFSPNGALFCTVGGDSKIIIYDGKDGIMIKEFSSEDGHKGSIFALSWSPDSRYLLTSSADHTCKIWDVETQRVTETWIFSETVSVLDQQVGNLWTPSNKILSLSFSGDLNYLSRSQKKPTRVVQGHQKSITTGGLSEDGSTFFTASYDGLVCGWDVSTGFAKSLKDGSTHTNQVIQIHPCHDKMFSIGMDDTLRTLDTKLLIYEGDPIETGSLPKGITYILEKDYFKIIVTVSNIQVFENNKRIILNETSFQPSSVDRNKTNYEFSIGAENGNIYFFEFNPNQKKITGTNKITLNRFAVTSLAYSPNGQYLAAGDGSGKIILYDAKTKQIITNLWGFHVGKITSISWNPTSTHICSASLDTHLYIYSVFTPDKHVAAKNAHLGGVSSVVWLSSNQVLSTGADACVKQWRVTLNA</sequence>
<dbReference type="EMBL" id="CAKM01000072">
    <property type="protein sequence ID" value="CCJ28446.1"/>
    <property type="molecule type" value="Genomic_DNA"/>
</dbReference>
<reference evidence="6 7" key="1">
    <citation type="journal article" date="2012" name="MBio">
        <title>De novo assembly of the Pneumocystis jirovecii genome from a single bronchoalveolar lavage fluid specimen from a patient.</title>
        <authorList>
            <person name="Cisse O.H."/>
            <person name="Pagni M."/>
            <person name="Hauser P.M."/>
        </authorList>
    </citation>
    <scope>NUCLEOTIDE SEQUENCE [LARGE SCALE GENOMIC DNA]</scope>
    <source>
        <strain evidence="6 7">SE8</strain>
    </source>
</reference>
<keyword evidence="1 4" id="KW-0853">WD repeat</keyword>
<accession>L0P7T8</accession>
<dbReference type="GO" id="GO:0030864">
    <property type="term" value="C:cortical actin cytoskeleton"/>
    <property type="evidence" value="ECO:0007669"/>
    <property type="project" value="TreeGrafter"/>
</dbReference>
<evidence type="ECO:0000313" key="7">
    <source>
        <dbReference type="Proteomes" id="UP000010422"/>
    </source>
</evidence>
<dbReference type="SMART" id="SM00320">
    <property type="entry name" value="WD40"/>
    <property type="match status" value="9"/>
</dbReference>
<protein>
    <recommendedName>
        <fullName evidence="5">Anaphase-promoting complex subunit 4-like WD40 domain-containing protein</fullName>
    </recommendedName>
</protein>
<dbReference type="PROSITE" id="PS50294">
    <property type="entry name" value="WD_REPEATS_REGION"/>
    <property type="match status" value="3"/>
</dbReference>
<dbReference type="FunFam" id="2.130.10.10:FF:000102">
    <property type="entry name" value="Actin-interacting protein 1"/>
    <property type="match status" value="1"/>
</dbReference>
<feature type="domain" description="Anaphase-promoting complex subunit 4-like WD40" evidence="5">
    <location>
        <begin position="479"/>
        <end position="529"/>
    </location>
</feature>